<dbReference type="RefSeq" id="XP_017989426.1">
    <property type="nucleotide sequence ID" value="XM_018133937.1"/>
</dbReference>
<sequence length="333" mass="35429">MSSDTMFFNSARLLPVEGKHKVKQLRKPDRGKQSRAHEVQKQQLPNGEQPNFGHGIKNSKKPHSNYNGLGWGKRKPKQDVKSSNSNGSFENVVLTKDLKELLSINADETEVVKVPQNTVGNPNVYEHTKNNSGAKEKAAAAAVFAAAAGGTVSDVHTNGANYCRPGYHMPISATGALRSSPIIEHSTLHMQSPSAITFPGYQPYMQHLGGPKKFPQMHSMSPGTMATPPSVGLPPPIFTQPMGLSHKQTQFYQPSQPTQVPLSAQPGLPGSAGTAGTSSSSAPPKRSSSSNTDAGSRRSHSRRSSQSGSSGYAGATFAADQPHLSSLPKPSFV</sequence>
<reference evidence="2 3" key="1">
    <citation type="submission" date="2016-01" db="EMBL/GenBank/DDBJ databases">
        <title>Genome sequence of the yeast Holleya sinecauda.</title>
        <authorList>
            <person name="Dietrich F.S."/>
        </authorList>
    </citation>
    <scope>NUCLEOTIDE SEQUENCE [LARGE SCALE GENOMIC DNA]</scope>
    <source>
        <strain evidence="2 3">ATCC 58844</strain>
    </source>
</reference>
<protein>
    <submittedName>
        <fullName evidence="2">HGR091Cp</fullName>
    </submittedName>
</protein>
<dbReference type="Proteomes" id="UP000243052">
    <property type="component" value="Chromosome vii"/>
</dbReference>
<dbReference type="STRING" id="45286.A0A0X8HW05"/>
<feature type="region of interest" description="Disordered" evidence="1">
    <location>
        <begin position="222"/>
        <end position="333"/>
    </location>
</feature>
<feature type="compositionally biased region" description="Low complexity" evidence="1">
    <location>
        <begin position="269"/>
        <end position="290"/>
    </location>
</feature>
<evidence type="ECO:0000313" key="3">
    <source>
        <dbReference type="Proteomes" id="UP000243052"/>
    </source>
</evidence>
<name>A0A0X8HW05_9SACH</name>
<accession>A0A0X8HW05</accession>
<feature type="compositionally biased region" description="Polar residues" evidence="1">
    <location>
        <begin position="246"/>
        <end position="262"/>
    </location>
</feature>
<feature type="region of interest" description="Disordered" evidence="1">
    <location>
        <begin position="1"/>
        <end position="88"/>
    </location>
</feature>
<evidence type="ECO:0000313" key="2">
    <source>
        <dbReference type="EMBL" id="AMD22430.1"/>
    </source>
</evidence>
<proteinExistence type="predicted"/>
<dbReference type="EMBL" id="CP014247">
    <property type="protein sequence ID" value="AMD22430.1"/>
    <property type="molecule type" value="Genomic_DNA"/>
</dbReference>
<dbReference type="GeneID" id="28725782"/>
<feature type="compositionally biased region" description="Basic and acidic residues" evidence="1">
    <location>
        <begin position="26"/>
        <end position="40"/>
    </location>
</feature>
<evidence type="ECO:0000256" key="1">
    <source>
        <dbReference type="SAM" id="MobiDB-lite"/>
    </source>
</evidence>
<gene>
    <name evidence="2" type="ORF">AW171_hschr74467</name>
</gene>
<keyword evidence="3" id="KW-1185">Reference proteome</keyword>
<organism evidence="2 3">
    <name type="scientific">Eremothecium sinecaudum</name>
    <dbReference type="NCBI Taxonomy" id="45286"/>
    <lineage>
        <taxon>Eukaryota</taxon>
        <taxon>Fungi</taxon>
        <taxon>Dikarya</taxon>
        <taxon>Ascomycota</taxon>
        <taxon>Saccharomycotina</taxon>
        <taxon>Saccharomycetes</taxon>
        <taxon>Saccharomycetales</taxon>
        <taxon>Saccharomycetaceae</taxon>
        <taxon>Eremothecium</taxon>
    </lineage>
</organism>
<dbReference type="OrthoDB" id="4069652at2759"/>
<dbReference type="AlphaFoldDB" id="A0A0X8HW05"/>